<dbReference type="RefSeq" id="WP_021260540.1">
    <property type="nucleotide sequence ID" value="NZ_ATMT01000056.1"/>
</dbReference>
<organism evidence="1 2">
    <name type="scientific">Paenibacillus alvei TS-15</name>
    <dbReference type="NCBI Taxonomy" id="1117108"/>
    <lineage>
        <taxon>Bacteria</taxon>
        <taxon>Bacillati</taxon>
        <taxon>Bacillota</taxon>
        <taxon>Bacilli</taxon>
        <taxon>Bacillales</taxon>
        <taxon>Paenibacillaceae</taxon>
        <taxon>Paenibacillus</taxon>
    </lineage>
</organism>
<dbReference type="EMBL" id="ATMT01000056">
    <property type="protein sequence ID" value="EPY06263.1"/>
    <property type="molecule type" value="Genomic_DNA"/>
</dbReference>
<dbReference type="eggNOG" id="ENOG5030RKM">
    <property type="taxonomic scope" value="Bacteria"/>
</dbReference>
<sequence>MGNYSIKDHKGNQDKLSIEMEIETRKAYKNISRVKGQMVPVIDWRISLFINGDKLDEEEVFVEEEFFKSLLTPGRYPMFTCTCGIFVCGGYYVEVIHEDKFVIWLTEQTPFEDRSVKSSNTFIFSWDHIINFSEELVQKFQYLKSLMNTNDIDFSFDVDRYTGIIKEIVERKVNNNC</sequence>
<evidence type="ECO:0000313" key="1">
    <source>
        <dbReference type="EMBL" id="EPY06263.1"/>
    </source>
</evidence>
<name>S9SQ93_PAEAL</name>
<proteinExistence type="predicted"/>
<gene>
    <name evidence="1" type="ORF">PAALTS15_16146</name>
</gene>
<comment type="caution">
    <text evidence="1">The sequence shown here is derived from an EMBL/GenBank/DDBJ whole genome shotgun (WGS) entry which is preliminary data.</text>
</comment>
<reference evidence="1 2" key="1">
    <citation type="submission" date="2013-05" db="EMBL/GenBank/DDBJ databases">
        <authorList>
            <person name="Strain E.A."/>
            <person name="Brown E."/>
            <person name="Allard M.W."/>
            <person name="Luo Y.L."/>
        </authorList>
    </citation>
    <scope>NUCLEOTIDE SEQUENCE [LARGE SCALE GENOMIC DNA]</scope>
    <source>
        <strain evidence="1 2">TS-15</strain>
    </source>
</reference>
<dbReference type="AlphaFoldDB" id="S9SQ93"/>
<dbReference type="Proteomes" id="UP000015344">
    <property type="component" value="Unassembled WGS sequence"/>
</dbReference>
<protein>
    <submittedName>
        <fullName evidence="1">Uncharacterized protein</fullName>
    </submittedName>
</protein>
<accession>S9SQ93</accession>
<evidence type="ECO:0000313" key="2">
    <source>
        <dbReference type="Proteomes" id="UP000015344"/>
    </source>
</evidence>